<reference evidence="2" key="1">
    <citation type="submission" date="2020-09" db="EMBL/GenBank/DDBJ databases">
        <title>Draft Genome Sequence of Paenibacillus sp. WST5.</title>
        <authorList>
            <person name="Bao Z."/>
        </authorList>
    </citation>
    <scope>NUCLEOTIDE SEQUENCE</scope>
    <source>
        <strain evidence="2">WST5</strain>
    </source>
</reference>
<name>A0A926KJL0_9BACL</name>
<comment type="caution">
    <text evidence="2">The sequence shown here is derived from an EMBL/GenBank/DDBJ whole genome shotgun (WGS) entry which is preliminary data.</text>
</comment>
<dbReference type="InterPro" id="IPR024775">
    <property type="entry name" value="DinB-like"/>
</dbReference>
<accession>A0A926KJL0</accession>
<protein>
    <submittedName>
        <fullName evidence="2">DinB family protein</fullName>
    </submittedName>
</protein>
<dbReference type="EMBL" id="JACVVD010000001">
    <property type="protein sequence ID" value="MBD0378934.1"/>
    <property type="molecule type" value="Genomic_DNA"/>
</dbReference>
<evidence type="ECO:0000313" key="3">
    <source>
        <dbReference type="Proteomes" id="UP000650466"/>
    </source>
</evidence>
<dbReference type="RefSeq" id="WP_188172734.1">
    <property type="nucleotide sequence ID" value="NZ_JACVVD010000001.1"/>
</dbReference>
<organism evidence="2 3">
    <name type="scientific">Paenibacillus sedimenti</name>
    <dbReference type="NCBI Taxonomy" id="2770274"/>
    <lineage>
        <taxon>Bacteria</taxon>
        <taxon>Bacillati</taxon>
        <taxon>Bacillota</taxon>
        <taxon>Bacilli</taxon>
        <taxon>Bacillales</taxon>
        <taxon>Paenibacillaceae</taxon>
        <taxon>Paenibacillus</taxon>
    </lineage>
</organism>
<dbReference type="Pfam" id="PF12867">
    <property type="entry name" value="DinB_2"/>
    <property type="match status" value="1"/>
</dbReference>
<dbReference type="AlphaFoldDB" id="A0A926KJL0"/>
<keyword evidence="3" id="KW-1185">Reference proteome</keyword>
<dbReference type="Proteomes" id="UP000650466">
    <property type="component" value="Unassembled WGS sequence"/>
</dbReference>
<dbReference type="SUPFAM" id="SSF109854">
    <property type="entry name" value="DinB/YfiT-like putative metalloenzymes"/>
    <property type="match status" value="1"/>
</dbReference>
<evidence type="ECO:0000313" key="2">
    <source>
        <dbReference type="EMBL" id="MBD0378934.1"/>
    </source>
</evidence>
<sequence>MDNNMISQFNDVRNRTIAFVKGMNSDIAHIVPDGFNNNILWNVGHIIVACDHWIFPKLKQIHRVTHHYHLIFRKGTSPKTWEVDPPNIHELIDVLKKQLVEITDACLGNLDKKLPAFVRKSLFFEGA</sequence>
<dbReference type="Gene3D" id="1.20.120.450">
    <property type="entry name" value="dinb family like domain"/>
    <property type="match status" value="1"/>
</dbReference>
<evidence type="ECO:0000259" key="1">
    <source>
        <dbReference type="Pfam" id="PF12867"/>
    </source>
</evidence>
<dbReference type="InterPro" id="IPR034660">
    <property type="entry name" value="DinB/YfiT-like"/>
</dbReference>
<feature type="domain" description="DinB-like" evidence="1">
    <location>
        <begin position="8"/>
        <end position="98"/>
    </location>
</feature>
<proteinExistence type="predicted"/>
<gene>
    <name evidence="2" type="ORF">ICC18_02210</name>
</gene>